<dbReference type="RefSeq" id="WP_211544415.1">
    <property type="nucleotide sequence ID" value="NZ_JAGTUK010000003.1"/>
</dbReference>
<keyword evidence="2" id="KW-1003">Cell membrane</keyword>
<feature type="transmembrane region" description="Helical" evidence="6">
    <location>
        <begin position="378"/>
        <end position="397"/>
    </location>
</feature>
<feature type="transmembrane region" description="Helical" evidence="6">
    <location>
        <begin position="220"/>
        <end position="246"/>
    </location>
</feature>
<evidence type="ECO:0000256" key="6">
    <source>
        <dbReference type="SAM" id="Phobius"/>
    </source>
</evidence>
<keyword evidence="3 6" id="KW-0812">Transmembrane</keyword>
<dbReference type="Proteomes" id="UP000678243">
    <property type="component" value="Unassembled WGS sequence"/>
</dbReference>
<keyword evidence="9" id="KW-1185">Reference proteome</keyword>
<keyword evidence="4 6" id="KW-1133">Transmembrane helix</keyword>
<feature type="transmembrane region" description="Helical" evidence="6">
    <location>
        <begin position="113"/>
        <end position="134"/>
    </location>
</feature>
<gene>
    <name evidence="8" type="ORF">KE274_13120</name>
</gene>
<evidence type="ECO:0000256" key="3">
    <source>
        <dbReference type="ARBA" id="ARBA00022692"/>
    </source>
</evidence>
<accession>A0ABS5IQB3</accession>
<name>A0ABS5IQB3_9MICO</name>
<evidence type="ECO:0000256" key="5">
    <source>
        <dbReference type="ARBA" id="ARBA00023136"/>
    </source>
</evidence>
<feature type="transmembrane region" description="Helical" evidence="6">
    <location>
        <begin position="194"/>
        <end position="214"/>
    </location>
</feature>
<feature type="transmembrane region" description="Helical" evidence="6">
    <location>
        <begin position="280"/>
        <end position="302"/>
    </location>
</feature>
<feature type="transmembrane region" description="Helical" evidence="6">
    <location>
        <begin position="403"/>
        <end position="424"/>
    </location>
</feature>
<evidence type="ECO:0000313" key="9">
    <source>
        <dbReference type="Proteomes" id="UP000678243"/>
    </source>
</evidence>
<evidence type="ECO:0000313" key="8">
    <source>
        <dbReference type="EMBL" id="MBS0025045.1"/>
    </source>
</evidence>
<feature type="transmembrane region" description="Helical" evidence="6">
    <location>
        <begin position="20"/>
        <end position="47"/>
    </location>
</feature>
<protein>
    <submittedName>
        <fullName evidence="8">Permease</fullName>
    </submittedName>
</protein>
<feature type="transmembrane region" description="Helical" evidence="6">
    <location>
        <begin position="322"/>
        <end position="340"/>
    </location>
</feature>
<feature type="domain" description="ABC3 transporter permease C-terminal" evidence="7">
    <location>
        <begin position="79"/>
        <end position="177"/>
    </location>
</feature>
<sequence length="440" mass="45103">MNASVLAVLLRPSRGQLSTVVLPVTAFAAVTALILTVIGGAQSFWAWTDEYAGFYQLFAAIALVLLVLPLATLGGAAARLSARRRDERLSTLRLLGVSPAGVAGVTIAESTMLAFVGAAAGVIVHLVTSPLIGLIPFRGAPLGTASVVLPPGQIALVGAGVVLLAAVSATVALRKVVISPLGVRTRTEAPRVHWLRGVIAVVVVGAGVLVLQFLPAGGGIAFLVIAIAGVFGAGLAVLNLVGPWAVRVAANTQLRRADRTEKLLAARMILESPKTAWRHVGGVAMTSFMAVIAGSGVALLGLASGADLASRDRELFADIRTGLIITLVASFVMVAVSVSINQASDVIDNTALHRSLHYLGVPMDAVQRARRRAVMSPLLVASIGSAACGAALVLPLVGLSLLFAPLSMATILGVLVLGVVLVWASTWSTTPLLKKAFAPA</sequence>
<proteinExistence type="predicted"/>
<dbReference type="InterPro" id="IPR003838">
    <property type="entry name" value="ABC3_permease_C"/>
</dbReference>
<comment type="subcellular location">
    <subcellularLocation>
        <location evidence="1">Cell membrane</location>
        <topology evidence="1">Multi-pass membrane protein</topology>
    </subcellularLocation>
</comment>
<dbReference type="Pfam" id="PF02687">
    <property type="entry name" value="FtsX"/>
    <property type="match status" value="1"/>
</dbReference>
<keyword evidence="5 6" id="KW-0472">Membrane</keyword>
<evidence type="ECO:0000259" key="7">
    <source>
        <dbReference type="Pfam" id="PF02687"/>
    </source>
</evidence>
<reference evidence="8 9" key="1">
    <citation type="submission" date="2021-04" db="EMBL/GenBank/DDBJ databases">
        <title>Whole genome analysis of root endophytic bacterium Microbacterium paraoxydans ku-mp colonizing RP-bio226 rice variety.</title>
        <authorList>
            <person name="Ulaganathan K."/>
            <person name="Latha B."/>
        </authorList>
    </citation>
    <scope>NUCLEOTIDE SEQUENCE [LARGE SCALE GENOMIC DNA]</scope>
    <source>
        <strain evidence="9">ku-mp</strain>
    </source>
</reference>
<organism evidence="8 9">
    <name type="scientific">Microbacterium paraoxydans</name>
    <dbReference type="NCBI Taxonomy" id="199592"/>
    <lineage>
        <taxon>Bacteria</taxon>
        <taxon>Bacillati</taxon>
        <taxon>Actinomycetota</taxon>
        <taxon>Actinomycetes</taxon>
        <taxon>Micrococcales</taxon>
        <taxon>Microbacteriaceae</taxon>
        <taxon>Microbacterium</taxon>
    </lineage>
</organism>
<feature type="transmembrane region" description="Helical" evidence="6">
    <location>
        <begin position="154"/>
        <end position="173"/>
    </location>
</feature>
<dbReference type="EMBL" id="JAGTUK010000003">
    <property type="protein sequence ID" value="MBS0025045.1"/>
    <property type="molecule type" value="Genomic_DNA"/>
</dbReference>
<feature type="transmembrane region" description="Helical" evidence="6">
    <location>
        <begin position="53"/>
        <end position="78"/>
    </location>
</feature>
<evidence type="ECO:0000256" key="2">
    <source>
        <dbReference type="ARBA" id="ARBA00022475"/>
    </source>
</evidence>
<evidence type="ECO:0000256" key="1">
    <source>
        <dbReference type="ARBA" id="ARBA00004651"/>
    </source>
</evidence>
<evidence type="ECO:0000256" key="4">
    <source>
        <dbReference type="ARBA" id="ARBA00022989"/>
    </source>
</evidence>
<comment type="caution">
    <text evidence="8">The sequence shown here is derived from an EMBL/GenBank/DDBJ whole genome shotgun (WGS) entry which is preliminary data.</text>
</comment>